<dbReference type="OrthoDB" id="306598at2"/>
<dbReference type="EMBL" id="CP006939">
    <property type="protein sequence ID" value="AHC14291.1"/>
    <property type="molecule type" value="Genomic_DNA"/>
</dbReference>
<dbReference type="SMART" id="SM00062">
    <property type="entry name" value="PBPb"/>
    <property type="match status" value="1"/>
</dbReference>
<dbReference type="PANTHER" id="PTHR35936">
    <property type="entry name" value="MEMBRANE-BOUND LYTIC MUREIN TRANSGLYCOSYLASE F"/>
    <property type="match status" value="1"/>
</dbReference>
<evidence type="ECO:0000259" key="2">
    <source>
        <dbReference type="SMART" id="SM00062"/>
    </source>
</evidence>
<protein>
    <submittedName>
        <fullName evidence="3">Extracellular solute-binding protein, family 3</fullName>
    </submittedName>
</protein>
<evidence type="ECO:0000256" key="1">
    <source>
        <dbReference type="ARBA" id="ARBA00022729"/>
    </source>
</evidence>
<keyword evidence="1" id="KW-0732">Signal</keyword>
<keyword evidence="4" id="KW-1185">Reference proteome</keyword>
<dbReference type="eggNOG" id="COG0834">
    <property type="taxonomic scope" value="Bacteria"/>
</dbReference>
<accession>V5WGK0</accession>
<dbReference type="Proteomes" id="UP000018680">
    <property type="component" value="Chromosome"/>
</dbReference>
<dbReference type="STRING" id="1307761.L21SP2_0871"/>
<dbReference type="SUPFAM" id="SSF53850">
    <property type="entry name" value="Periplasmic binding protein-like II"/>
    <property type="match status" value="1"/>
</dbReference>
<gene>
    <name evidence="3" type="ORF">L21SP2_0871</name>
</gene>
<proteinExistence type="predicted"/>
<sequence length="318" mass="35537">MGKGRVTFIGCGIVLATVFLTLQICSCGADTPRADSVESDDSPVSGFQELLNDRERAYLSRLQDAGEIRFAVINAPESYYMDENGEYRGFDYVYAGVFAEMLGVSAEFYEQEQITDFFARNGKFDSSIISKPEISYVPDLMDDVDVYAAPFGINEWRRRLVSMTPFFPVGVVMIGPEASGIESYNDLDGLAAAVRPGDFQIPMLQSIMEEHGVSIRLIEYEADEDVFTVLREGRADITIDGSLFLARTVQELGDMQVSPLTLSLVPVGWAVDPREEELTSILEKFVAYTLENGTFATVWEREMGMNFDYYLDLVSTQE</sequence>
<feature type="domain" description="Solute-binding protein family 3/N-terminal" evidence="2">
    <location>
        <begin position="67"/>
        <end position="306"/>
    </location>
</feature>
<organism evidence="3 4">
    <name type="scientific">Salinispira pacifica</name>
    <dbReference type="NCBI Taxonomy" id="1307761"/>
    <lineage>
        <taxon>Bacteria</taxon>
        <taxon>Pseudomonadati</taxon>
        <taxon>Spirochaetota</taxon>
        <taxon>Spirochaetia</taxon>
        <taxon>Spirochaetales</taxon>
        <taxon>Spirochaetaceae</taxon>
        <taxon>Salinispira</taxon>
    </lineage>
</organism>
<evidence type="ECO:0000313" key="4">
    <source>
        <dbReference type="Proteomes" id="UP000018680"/>
    </source>
</evidence>
<reference evidence="3 4" key="1">
    <citation type="journal article" date="2015" name="Stand. Genomic Sci.">
        <title>Complete genome sequence and description of Salinispira pacifica gen. nov., sp. nov., a novel spirochaete isolated form a hypersaline microbial mat.</title>
        <authorList>
            <person name="Ben Hania W."/>
            <person name="Joseph M."/>
            <person name="Schumann P."/>
            <person name="Bunk B."/>
            <person name="Fiebig A."/>
            <person name="Sproer C."/>
            <person name="Klenk H.P."/>
            <person name="Fardeau M.L."/>
            <person name="Spring S."/>
        </authorList>
    </citation>
    <scope>NUCLEOTIDE SEQUENCE [LARGE SCALE GENOMIC DNA]</scope>
    <source>
        <strain evidence="3 4">L21-RPul-D2</strain>
    </source>
</reference>
<dbReference type="InterPro" id="IPR001638">
    <property type="entry name" value="Solute-binding_3/MltF_N"/>
</dbReference>
<evidence type="ECO:0000313" key="3">
    <source>
        <dbReference type="EMBL" id="AHC14291.1"/>
    </source>
</evidence>
<dbReference type="AlphaFoldDB" id="V5WGK0"/>
<dbReference type="KEGG" id="slr:L21SP2_0871"/>
<dbReference type="RefSeq" id="WP_024267222.1">
    <property type="nucleotide sequence ID" value="NC_023035.1"/>
</dbReference>
<dbReference type="Gene3D" id="3.40.190.10">
    <property type="entry name" value="Periplasmic binding protein-like II"/>
    <property type="match status" value="2"/>
</dbReference>
<name>V5WGK0_9SPIO</name>
<dbReference type="HOGENOM" id="CLU_874026_0_0_12"/>